<proteinExistence type="predicted"/>
<dbReference type="RefSeq" id="WP_184153062.1">
    <property type="nucleotide sequence ID" value="NZ_JACHKA010000001.1"/>
</dbReference>
<keyword evidence="2" id="KW-1185">Reference proteome</keyword>
<comment type="caution">
    <text evidence="1">The sequence shown here is derived from an EMBL/GenBank/DDBJ whole genome shotgun (WGS) entry which is preliminary data.</text>
</comment>
<sequence length="412" mass="46441">MTLPAHAKLAPSGADTWMTCPGSVEAQDGLPDDTTEWSSEGTMAHDVSDFCLSYGLDAYFFVGATFRVPGTELVRNEHGLITGRRNRVWTYTWSNEDADFLQSGFDHLLEMGGELYGEHKVDISNWLGENQFGTLDRAIVWRDADVFLINDLKWGRGIPVSVRDSKQLRLYALGFWWNVARYFENMKSVILEIDQPRSWVQGGRIELTMDELLEFGEEVRPAAERALKPGAERIPSKAGCYWCKRRKAFRGCYAYDAWMLSLLGLTRAEVIDIEEFILGKTFTQEERANLVLHKTLIVSWLEKLQDDAVQDALTIGDVPGVAKAIEGRKLPDAWEDKGAADIALAKKLGDRRYKAPALITPQQALKLVAGEDRKDVEALIKFGLRKTELVPIDHPKPSIKSLNDQLAEMEDF</sequence>
<gene>
    <name evidence="1" type="ORF">HNP60_001984</name>
</gene>
<evidence type="ECO:0000313" key="1">
    <source>
        <dbReference type="EMBL" id="MBB5986010.1"/>
    </source>
</evidence>
<dbReference type="Proteomes" id="UP001138540">
    <property type="component" value="Unassembled WGS sequence"/>
</dbReference>
<evidence type="ECO:0008006" key="3">
    <source>
        <dbReference type="Google" id="ProtNLM"/>
    </source>
</evidence>
<dbReference type="Pfam" id="PF10926">
    <property type="entry name" value="DUF2800"/>
    <property type="match status" value="1"/>
</dbReference>
<dbReference type="InterPro" id="IPR021229">
    <property type="entry name" value="DUF2800"/>
</dbReference>
<accession>A0ABR6NFF7</accession>
<protein>
    <recommendedName>
        <fullName evidence="3">DUF2800 domain-containing protein</fullName>
    </recommendedName>
</protein>
<organism evidence="1 2">
    <name type="scientific">Sphingobium lignivorans</name>
    <dbReference type="NCBI Taxonomy" id="2735886"/>
    <lineage>
        <taxon>Bacteria</taxon>
        <taxon>Pseudomonadati</taxon>
        <taxon>Pseudomonadota</taxon>
        <taxon>Alphaproteobacteria</taxon>
        <taxon>Sphingomonadales</taxon>
        <taxon>Sphingomonadaceae</taxon>
        <taxon>Sphingobium</taxon>
    </lineage>
</organism>
<name>A0ABR6NFF7_9SPHN</name>
<reference evidence="1 2" key="1">
    <citation type="submission" date="2020-08" db="EMBL/GenBank/DDBJ databases">
        <title>Exploring microbial biodiversity for novel pathways involved in the catabolism of aromatic compounds derived from lignin.</title>
        <authorList>
            <person name="Elkins J."/>
        </authorList>
    </citation>
    <scope>NUCLEOTIDE SEQUENCE [LARGE SCALE GENOMIC DNA]</scope>
    <source>
        <strain evidence="1 2">B1D3A</strain>
    </source>
</reference>
<evidence type="ECO:0000313" key="2">
    <source>
        <dbReference type="Proteomes" id="UP001138540"/>
    </source>
</evidence>
<dbReference type="EMBL" id="JACHKA010000001">
    <property type="protein sequence ID" value="MBB5986010.1"/>
    <property type="molecule type" value="Genomic_DNA"/>
</dbReference>